<dbReference type="EMBL" id="JAEHFY010000014">
    <property type="protein sequence ID" value="MBK0383558.1"/>
    <property type="molecule type" value="Genomic_DNA"/>
</dbReference>
<evidence type="ECO:0000313" key="3">
    <source>
        <dbReference type="Proteomes" id="UP000660024"/>
    </source>
</evidence>
<comment type="caution">
    <text evidence="2">The sequence shown here is derived from an EMBL/GenBank/DDBJ whole genome shotgun (WGS) entry which is preliminary data.</text>
</comment>
<name>A0ABS1BL75_9SPHI</name>
<protein>
    <submittedName>
        <fullName evidence="2">Uncharacterized protein</fullName>
    </submittedName>
</protein>
<evidence type="ECO:0000313" key="2">
    <source>
        <dbReference type="EMBL" id="MBK0383558.1"/>
    </source>
</evidence>
<proteinExistence type="predicted"/>
<dbReference type="Proteomes" id="UP000660024">
    <property type="component" value="Unassembled WGS sequence"/>
</dbReference>
<keyword evidence="3" id="KW-1185">Reference proteome</keyword>
<sequence>MANNTGQKFGGRTKGTTNKDTAEIRNSFQLLIENNLKQLEQDLKALEPKDRVKAIIDLSKFVIPIMKATELNDVSGLSVEPITFTVIRSD</sequence>
<organism evidence="2 3">
    <name type="scientific">Pedobacter segetis</name>
    <dbReference type="NCBI Taxonomy" id="2793069"/>
    <lineage>
        <taxon>Bacteria</taxon>
        <taxon>Pseudomonadati</taxon>
        <taxon>Bacteroidota</taxon>
        <taxon>Sphingobacteriia</taxon>
        <taxon>Sphingobacteriales</taxon>
        <taxon>Sphingobacteriaceae</taxon>
        <taxon>Pedobacter</taxon>
    </lineage>
</organism>
<evidence type="ECO:0000256" key="1">
    <source>
        <dbReference type="SAM" id="MobiDB-lite"/>
    </source>
</evidence>
<accession>A0ABS1BL75</accession>
<gene>
    <name evidence="2" type="ORF">I5M32_11375</name>
</gene>
<dbReference type="RefSeq" id="WP_200586369.1">
    <property type="nucleotide sequence ID" value="NZ_JAEHFY010000014.1"/>
</dbReference>
<feature type="region of interest" description="Disordered" evidence="1">
    <location>
        <begin position="1"/>
        <end position="21"/>
    </location>
</feature>
<reference evidence="2 3" key="1">
    <citation type="submission" date="2020-12" db="EMBL/GenBank/DDBJ databases">
        <title>Bacterial novel species Pedobacter sp. SD-b isolated from soil.</title>
        <authorList>
            <person name="Jung H.-Y."/>
        </authorList>
    </citation>
    <scope>NUCLEOTIDE SEQUENCE [LARGE SCALE GENOMIC DNA]</scope>
    <source>
        <strain evidence="2 3">SD-b</strain>
    </source>
</reference>